<dbReference type="GO" id="GO:0007165">
    <property type="term" value="P:signal transduction"/>
    <property type="evidence" value="ECO:0007669"/>
    <property type="project" value="InterPro"/>
</dbReference>
<dbReference type="InterPro" id="IPR000198">
    <property type="entry name" value="RhoGAP_dom"/>
</dbReference>
<evidence type="ECO:0000259" key="1">
    <source>
        <dbReference type="PROSITE" id="PS50238"/>
    </source>
</evidence>
<dbReference type="EMBL" id="FXAT01000004">
    <property type="protein sequence ID" value="SMG44857.1"/>
    <property type="molecule type" value="Genomic_DNA"/>
</dbReference>
<evidence type="ECO:0000313" key="3">
    <source>
        <dbReference type="Proteomes" id="UP000193228"/>
    </source>
</evidence>
<dbReference type="Pfam" id="PF00534">
    <property type="entry name" value="Glycos_transf_1"/>
    <property type="match status" value="1"/>
</dbReference>
<proteinExistence type="predicted"/>
<accession>A0A1X7KUE1</accession>
<dbReference type="STRING" id="1515439.SAMN06265784_104306"/>
<evidence type="ECO:0000313" key="2">
    <source>
        <dbReference type="EMBL" id="SMG44857.1"/>
    </source>
</evidence>
<dbReference type="Gene3D" id="3.40.50.2000">
    <property type="entry name" value="Glycogen Phosphorylase B"/>
    <property type="match status" value="2"/>
</dbReference>
<gene>
    <name evidence="2" type="ORF">SAMN06265784_104306</name>
</gene>
<protein>
    <submittedName>
        <fullName evidence="2">Glycosyltransferase involved in cell wall bisynthesis</fullName>
    </submittedName>
</protein>
<reference evidence="3" key="1">
    <citation type="submission" date="2017-04" db="EMBL/GenBank/DDBJ databases">
        <authorList>
            <person name="Varghese N."/>
            <person name="Submissions S."/>
        </authorList>
    </citation>
    <scope>NUCLEOTIDE SEQUENCE [LARGE SCALE GENOMIC DNA]</scope>
    <source>
        <strain evidence="3">LMG 29540</strain>
    </source>
</reference>
<dbReference type="InterPro" id="IPR001296">
    <property type="entry name" value="Glyco_trans_1"/>
</dbReference>
<name>A0A1X7KUE1_9BURK</name>
<dbReference type="SUPFAM" id="SSF53756">
    <property type="entry name" value="UDP-Glycosyltransferase/glycogen phosphorylase"/>
    <property type="match status" value="1"/>
</dbReference>
<dbReference type="PROSITE" id="PS50238">
    <property type="entry name" value="RHOGAP"/>
    <property type="match status" value="1"/>
</dbReference>
<keyword evidence="3" id="KW-1185">Reference proteome</keyword>
<sequence length="363" mass="41565">MPASHIPKIPRLLVVQRRSMTDGRMSSRTIGARFAPLLSYMQRHQLIEWEQISEAEVGVSHLHRFDVVLFNKHVSNLSLKIMRMANELGLHTIYDLDDWLLDLPSWSVLEMNEDVLYNVLAMIREASAATASNQLLQDRMRKVRRSDDVLIIPNGFDQQAFDLSPELWKETQPPKIIFSNLDGVKLVNFRKDFFATLHGFLTRNENVSIDFWGDPFPELHSIPRVTHRGSRGNIEYKKAIRDEGYSFAIVPLGAEEDPETLFFNSCKSPIKYADYGSLGIPSIYSDCPTYRENVKHRVTGYIAANTAQSWAQALEEMLVDAKLRQSIREHAYADVFDRFSVRRISAMFLKALPDPLSPKSLHG</sequence>
<keyword evidence="2" id="KW-0808">Transferase</keyword>
<dbReference type="GO" id="GO:0016757">
    <property type="term" value="F:glycosyltransferase activity"/>
    <property type="evidence" value="ECO:0007669"/>
    <property type="project" value="InterPro"/>
</dbReference>
<organism evidence="2 3">
    <name type="scientific">Paraburkholderia susongensis</name>
    <dbReference type="NCBI Taxonomy" id="1515439"/>
    <lineage>
        <taxon>Bacteria</taxon>
        <taxon>Pseudomonadati</taxon>
        <taxon>Pseudomonadota</taxon>
        <taxon>Betaproteobacteria</taxon>
        <taxon>Burkholderiales</taxon>
        <taxon>Burkholderiaceae</taxon>
        <taxon>Paraburkholderia</taxon>
    </lineage>
</organism>
<feature type="domain" description="Rho-GAP" evidence="1">
    <location>
        <begin position="273"/>
        <end position="363"/>
    </location>
</feature>
<dbReference type="Proteomes" id="UP000193228">
    <property type="component" value="Unassembled WGS sequence"/>
</dbReference>
<dbReference type="AlphaFoldDB" id="A0A1X7KUE1"/>